<dbReference type="SUPFAM" id="SSF51419">
    <property type="entry name" value="PLP-binding barrel"/>
    <property type="match status" value="1"/>
</dbReference>
<feature type="binding site" evidence="13 15">
    <location>
        <position position="317"/>
    </location>
    <ligand>
        <name>substrate</name>
    </ligand>
</feature>
<protein>
    <recommendedName>
        <fullName evidence="13">Alanine racemase</fullName>
        <ecNumber evidence="13">5.1.1.1</ecNumber>
    </recommendedName>
</protein>
<dbReference type="RefSeq" id="WP_125942386.1">
    <property type="nucleotide sequence ID" value="NZ_PXZH01000001.1"/>
</dbReference>
<dbReference type="GO" id="GO:0046677">
    <property type="term" value="P:response to antibiotic"/>
    <property type="evidence" value="ECO:0007669"/>
    <property type="project" value="UniProtKB-KW"/>
</dbReference>
<evidence type="ECO:0000256" key="11">
    <source>
        <dbReference type="ARBA" id="ARBA00060905"/>
    </source>
</evidence>
<name>A0A3R9YXL4_9ENTE</name>
<feature type="active site" description="Proton acceptor; specific for L-alanine" evidence="13">
    <location>
        <position position="270"/>
    </location>
</feature>
<dbReference type="OrthoDB" id="9813814at2"/>
<organism evidence="17 18">
    <name type="scientific">Vagococcus humatus</name>
    <dbReference type="NCBI Taxonomy" id="1889241"/>
    <lineage>
        <taxon>Bacteria</taxon>
        <taxon>Bacillati</taxon>
        <taxon>Bacillota</taxon>
        <taxon>Bacilli</taxon>
        <taxon>Lactobacillales</taxon>
        <taxon>Enterococcaceae</taxon>
        <taxon>Vagococcus</taxon>
    </lineage>
</organism>
<dbReference type="CDD" id="cd00430">
    <property type="entry name" value="PLPDE_III_AR"/>
    <property type="match status" value="1"/>
</dbReference>
<dbReference type="GO" id="GO:0009252">
    <property type="term" value="P:peptidoglycan biosynthetic process"/>
    <property type="evidence" value="ECO:0007669"/>
    <property type="project" value="TreeGrafter"/>
</dbReference>
<evidence type="ECO:0000256" key="14">
    <source>
        <dbReference type="PIRSR" id="PIRSR600821-50"/>
    </source>
</evidence>
<dbReference type="HAMAP" id="MF_01201">
    <property type="entry name" value="Ala_racemase"/>
    <property type="match status" value="1"/>
</dbReference>
<comment type="function">
    <text evidence="13">Catalyzes the interconversion of L-alanine and D-alanine. May also act on other amino acids.</text>
</comment>
<comment type="similarity">
    <text evidence="12">In the C-terminal section; belongs to the alanine racemase family.</text>
</comment>
<evidence type="ECO:0000256" key="10">
    <source>
        <dbReference type="ARBA" id="ARBA00023251"/>
    </source>
</evidence>
<evidence type="ECO:0000256" key="6">
    <source>
        <dbReference type="ARBA" id="ARBA00022898"/>
    </source>
</evidence>
<feature type="modified residue" description="N6-(pyridoxal phosphate)lysine" evidence="13 14">
    <location>
        <position position="40"/>
    </location>
</feature>
<dbReference type="GO" id="GO:0005886">
    <property type="term" value="C:plasma membrane"/>
    <property type="evidence" value="ECO:0007669"/>
    <property type="project" value="UniProtKB-SubCell"/>
</dbReference>
<comment type="caution">
    <text evidence="17">The sequence shown here is derived from an EMBL/GenBank/DDBJ whole genome shotgun (WGS) entry which is preliminary data.</text>
</comment>
<accession>A0A3R9YXL4</accession>
<dbReference type="InterPro" id="IPR009006">
    <property type="entry name" value="Ala_racemase/Decarboxylase_C"/>
</dbReference>
<comment type="cofactor">
    <cofactor evidence="2 13 14">
        <name>pyridoxal 5'-phosphate</name>
        <dbReference type="ChEBI" id="CHEBI:597326"/>
    </cofactor>
</comment>
<evidence type="ECO:0000259" key="16">
    <source>
        <dbReference type="SMART" id="SM01005"/>
    </source>
</evidence>
<dbReference type="NCBIfam" id="TIGR00492">
    <property type="entry name" value="alr"/>
    <property type="match status" value="1"/>
</dbReference>
<keyword evidence="7" id="KW-1133">Transmembrane helix</keyword>
<dbReference type="Pfam" id="PF01168">
    <property type="entry name" value="Ala_racemase_N"/>
    <property type="match status" value="1"/>
</dbReference>
<reference evidence="17 18" key="1">
    <citation type="submission" date="2018-03" db="EMBL/GenBank/DDBJ databases">
        <authorList>
            <person name="Gulvik C.A."/>
        </authorList>
    </citation>
    <scope>NUCLEOTIDE SEQUENCE [LARGE SCALE GENOMIC DNA]</scope>
    <source>
        <strain evidence="17 18">JCM 31581</strain>
    </source>
</reference>
<dbReference type="AlphaFoldDB" id="A0A3R9YXL4"/>
<comment type="similarity">
    <text evidence="13">Belongs to the alanine racemase family.</text>
</comment>
<evidence type="ECO:0000256" key="9">
    <source>
        <dbReference type="ARBA" id="ARBA00023235"/>
    </source>
</evidence>
<dbReference type="SUPFAM" id="SSF50621">
    <property type="entry name" value="Alanine racemase C-terminal domain-like"/>
    <property type="match status" value="1"/>
</dbReference>
<dbReference type="FunFam" id="3.20.20.10:FF:000002">
    <property type="entry name" value="Alanine racemase"/>
    <property type="match status" value="1"/>
</dbReference>
<comment type="similarity">
    <text evidence="11">In the N-terminal section; belongs to the acyltransferase 3 family.</text>
</comment>
<dbReference type="UniPathway" id="UPA00042">
    <property type="reaction ID" value="UER00497"/>
</dbReference>
<dbReference type="GO" id="GO:0030632">
    <property type="term" value="P:D-alanine biosynthetic process"/>
    <property type="evidence" value="ECO:0007669"/>
    <property type="project" value="UniProtKB-UniRule"/>
</dbReference>
<dbReference type="InterPro" id="IPR011079">
    <property type="entry name" value="Ala_racemase_C"/>
</dbReference>
<evidence type="ECO:0000313" key="17">
    <source>
        <dbReference type="EMBL" id="RST89776.1"/>
    </source>
</evidence>
<dbReference type="SMART" id="SM01005">
    <property type="entry name" value="Ala_racemase_C"/>
    <property type="match status" value="1"/>
</dbReference>
<dbReference type="FunFam" id="2.40.37.10:FF:000006">
    <property type="entry name" value="Alanine racemase"/>
    <property type="match status" value="1"/>
</dbReference>
<evidence type="ECO:0000256" key="12">
    <source>
        <dbReference type="ARBA" id="ARBA00061081"/>
    </source>
</evidence>
<dbReference type="PANTHER" id="PTHR30511:SF0">
    <property type="entry name" value="ALANINE RACEMASE, CATABOLIC-RELATED"/>
    <property type="match status" value="1"/>
</dbReference>
<evidence type="ECO:0000256" key="7">
    <source>
        <dbReference type="ARBA" id="ARBA00022989"/>
    </source>
</evidence>
<comment type="catalytic activity">
    <reaction evidence="1 13">
        <text>L-alanine = D-alanine</text>
        <dbReference type="Rhea" id="RHEA:20249"/>
        <dbReference type="ChEBI" id="CHEBI:57416"/>
        <dbReference type="ChEBI" id="CHEBI:57972"/>
        <dbReference type="EC" id="5.1.1.1"/>
    </reaction>
</comment>
<comment type="pathway">
    <text evidence="13">Amino-acid biosynthesis; D-alanine biosynthesis; D-alanine from L-alanine: step 1/1.</text>
</comment>
<evidence type="ECO:0000256" key="5">
    <source>
        <dbReference type="ARBA" id="ARBA00022692"/>
    </source>
</evidence>
<dbReference type="InterPro" id="IPR001608">
    <property type="entry name" value="Ala_racemase_N"/>
</dbReference>
<feature type="active site" description="Proton acceptor; specific for D-alanine" evidence="13">
    <location>
        <position position="40"/>
    </location>
</feature>
<dbReference type="GO" id="GO:0005829">
    <property type="term" value="C:cytosol"/>
    <property type="evidence" value="ECO:0007669"/>
    <property type="project" value="TreeGrafter"/>
</dbReference>
<dbReference type="GO" id="GO:0008784">
    <property type="term" value="F:alanine racemase activity"/>
    <property type="evidence" value="ECO:0007669"/>
    <property type="project" value="UniProtKB-UniRule"/>
</dbReference>
<feature type="binding site" evidence="13 15">
    <location>
        <position position="141"/>
    </location>
    <ligand>
        <name>substrate</name>
    </ligand>
</feature>
<dbReference type="PANTHER" id="PTHR30511">
    <property type="entry name" value="ALANINE RACEMASE"/>
    <property type="match status" value="1"/>
</dbReference>
<evidence type="ECO:0000256" key="15">
    <source>
        <dbReference type="PIRSR" id="PIRSR600821-52"/>
    </source>
</evidence>
<dbReference type="Proteomes" id="UP000277864">
    <property type="component" value="Unassembled WGS sequence"/>
</dbReference>
<dbReference type="InterPro" id="IPR020622">
    <property type="entry name" value="Ala_racemase_pyridoxalP-BS"/>
</dbReference>
<keyword evidence="8" id="KW-0472">Membrane</keyword>
<keyword evidence="4" id="KW-1003">Cell membrane</keyword>
<evidence type="ECO:0000256" key="13">
    <source>
        <dbReference type="HAMAP-Rule" id="MF_01201"/>
    </source>
</evidence>
<dbReference type="GO" id="GO:0030170">
    <property type="term" value="F:pyridoxal phosphate binding"/>
    <property type="evidence" value="ECO:0007669"/>
    <property type="project" value="UniProtKB-UniRule"/>
</dbReference>
<dbReference type="EMBL" id="PXZH01000001">
    <property type="protein sequence ID" value="RST89776.1"/>
    <property type="molecule type" value="Genomic_DNA"/>
</dbReference>
<keyword evidence="6 13" id="KW-0663">Pyridoxal phosphate</keyword>
<comment type="subcellular location">
    <subcellularLocation>
        <location evidence="3">Cell membrane</location>
        <topology evidence="3">Multi-pass membrane protein</topology>
    </subcellularLocation>
</comment>
<gene>
    <name evidence="17" type="ORF">C7P63_01480</name>
</gene>
<keyword evidence="5" id="KW-0812">Transmembrane</keyword>
<evidence type="ECO:0000256" key="4">
    <source>
        <dbReference type="ARBA" id="ARBA00022475"/>
    </source>
</evidence>
<keyword evidence="10" id="KW-0046">Antibiotic resistance</keyword>
<dbReference type="Gene3D" id="2.40.37.10">
    <property type="entry name" value="Lyase, Ornithine Decarboxylase, Chain A, domain 1"/>
    <property type="match status" value="1"/>
</dbReference>
<dbReference type="EC" id="5.1.1.1" evidence="13"/>
<evidence type="ECO:0000256" key="8">
    <source>
        <dbReference type="ARBA" id="ARBA00023136"/>
    </source>
</evidence>
<proteinExistence type="inferred from homology"/>
<dbReference type="Pfam" id="PF00842">
    <property type="entry name" value="Ala_racemase_C"/>
    <property type="match status" value="1"/>
</dbReference>
<feature type="domain" description="Alanine racemase C-terminal" evidence="16">
    <location>
        <begin position="249"/>
        <end position="374"/>
    </location>
</feature>
<dbReference type="Gene3D" id="3.20.20.10">
    <property type="entry name" value="Alanine racemase"/>
    <property type="match status" value="1"/>
</dbReference>
<sequence>MTIGYTRPTKAIINREAIYHNIKKHQKLVGDDVDVFAVVKANGYGHGAVQTAQIAVQAGVNGFCVSLLDEALELREAGITLPILILGVIPPYYGAAAADEGISVTVPSYEWLEHATRQLIEDKPSQLPLRLHLGIDTGMGRIGFREVEELKQAIDFIQAHPTLLELEGVFTHFSKADSKDESYFALQQARFAEAMKIVPNGVRYRHTANSATTLWHDHWQSNMVRIGASMYGINPSGDELEPPFELEPAMSLETMIVHVKQVAPGEKIGYGATYETTENEWIATIPIGYADGFVRRFQGFSVLVDGEYCEIVGRVCMDQSMIRLPRKFEEGTKVTIFGENNGQVISLQAGAEHIGSINYEIPCVLSERVPLVYTH</sequence>
<evidence type="ECO:0000313" key="18">
    <source>
        <dbReference type="Proteomes" id="UP000277864"/>
    </source>
</evidence>
<evidence type="ECO:0000256" key="1">
    <source>
        <dbReference type="ARBA" id="ARBA00000316"/>
    </source>
</evidence>
<keyword evidence="18" id="KW-1185">Reference proteome</keyword>
<keyword evidence="9 13" id="KW-0413">Isomerase</keyword>
<dbReference type="InterPro" id="IPR000821">
    <property type="entry name" value="Ala_racemase"/>
</dbReference>
<evidence type="ECO:0000256" key="3">
    <source>
        <dbReference type="ARBA" id="ARBA00004651"/>
    </source>
</evidence>
<dbReference type="PRINTS" id="PR00992">
    <property type="entry name" value="ALARACEMASE"/>
</dbReference>
<evidence type="ECO:0000256" key="2">
    <source>
        <dbReference type="ARBA" id="ARBA00001933"/>
    </source>
</evidence>
<dbReference type="PROSITE" id="PS00395">
    <property type="entry name" value="ALANINE_RACEMASE"/>
    <property type="match status" value="1"/>
</dbReference>
<dbReference type="InterPro" id="IPR029066">
    <property type="entry name" value="PLP-binding_barrel"/>
</dbReference>